<evidence type="ECO:0000313" key="2">
    <source>
        <dbReference type="EMBL" id="PIT88565.1"/>
    </source>
</evidence>
<dbReference type="SUPFAM" id="SSF51261">
    <property type="entry name" value="Duplicated hybrid motif"/>
    <property type="match status" value="1"/>
</dbReference>
<dbReference type="InterPro" id="IPR018392">
    <property type="entry name" value="LysM"/>
</dbReference>
<comment type="caution">
    <text evidence="2">The sequence shown here is derived from an EMBL/GenBank/DDBJ whole genome shotgun (WGS) entry which is preliminary data.</text>
</comment>
<evidence type="ECO:0000313" key="3">
    <source>
        <dbReference type="Proteomes" id="UP000231426"/>
    </source>
</evidence>
<name>A0A2M6W760_9BACT</name>
<dbReference type="Pfam" id="PF01476">
    <property type="entry name" value="LysM"/>
    <property type="match status" value="2"/>
</dbReference>
<gene>
    <name evidence="2" type="ORF">COU29_02175</name>
</gene>
<organism evidence="2 3">
    <name type="scientific">Candidatus Magasanikbacteria bacterium CG10_big_fil_rev_8_21_14_0_10_36_32</name>
    <dbReference type="NCBI Taxonomy" id="1974646"/>
    <lineage>
        <taxon>Bacteria</taxon>
        <taxon>Candidatus Magasanikiibacteriota</taxon>
    </lineage>
</organism>
<dbReference type="GO" id="GO:0004222">
    <property type="term" value="F:metalloendopeptidase activity"/>
    <property type="evidence" value="ECO:0007669"/>
    <property type="project" value="TreeGrafter"/>
</dbReference>
<dbReference type="SMART" id="SM00257">
    <property type="entry name" value="LysM"/>
    <property type="match status" value="2"/>
</dbReference>
<evidence type="ECO:0000259" key="1">
    <source>
        <dbReference type="PROSITE" id="PS51782"/>
    </source>
</evidence>
<dbReference type="PROSITE" id="PS51782">
    <property type="entry name" value="LYSM"/>
    <property type="match status" value="2"/>
</dbReference>
<reference evidence="3" key="1">
    <citation type="submission" date="2017-09" db="EMBL/GenBank/DDBJ databases">
        <title>Depth-based differentiation of microbial function through sediment-hosted aquifers and enrichment of novel symbionts in the deep terrestrial subsurface.</title>
        <authorList>
            <person name="Probst A.J."/>
            <person name="Ladd B."/>
            <person name="Jarett J.K."/>
            <person name="Geller-Mcgrath D.E."/>
            <person name="Sieber C.M.K."/>
            <person name="Emerson J.B."/>
            <person name="Anantharaman K."/>
            <person name="Thomas B.C."/>
            <person name="Malmstrom R."/>
            <person name="Stieglmeier M."/>
            <person name="Klingl A."/>
            <person name="Woyke T."/>
            <person name="Ryan C.M."/>
            <person name="Banfield J.F."/>
        </authorList>
    </citation>
    <scope>NUCLEOTIDE SEQUENCE [LARGE SCALE GENOMIC DNA]</scope>
</reference>
<protein>
    <recommendedName>
        <fullName evidence="1">LysM domain-containing protein</fullName>
    </recommendedName>
</protein>
<dbReference type="AlphaFoldDB" id="A0A2M6W760"/>
<dbReference type="CDD" id="cd00118">
    <property type="entry name" value="LysM"/>
    <property type="match status" value="2"/>
</dbReference>
<dbReference type="PANTHER" id="PTHR21666">
    <property type="entry name" value="PEPTIDASE-RELATED"/>
    <property type="match status" value="1"/>
</dbReference>
<accession>A0A2M6W760</accession>
<dbReference type="CDD" id="cd12797">
    <property type="entry name" value="M23_peptidase"/>
    <property type="match status" value="1"/>
</dbReference>
<dbReference type="Pfam" id="PF01551">
    <property type="entry name" value="Peptidase_M23"/>
    <property type="match status" value="1"/>
</dbReference>
<dbReference type="EMBL" id="PFBV01000003">
    <property type="protein sequence ID" value="PIT88565.1"/>
    <property type="molecule type" value="Genomic_DNA"/>
</dbReference>
<proteinExistence type="predicted"/>
<dbReference type="Gene3D" id="2.70.70.10">
    <property type="entry name" value="Glucose Permease (Domain IIA)"/>
    <property type="match status" value="1"/>
</dbReference>
<feature type="domain" description="LysM" evidence="1">
    <location>
        <begin position="185"/>
        <end position="229"/>
    </location>
</feature>
<dbReference type="Proteomes" id="UP000231426">
    <property type="component" value="Unassembled WGS sequence"/>
</dbReference>
<dbReference type="InterPro" id="IPR050570">
    <property type="entry name" value="Cell_wall_metabolism_enzyme"/>
</dbReference>
<dbReference type="PANTHER" id="PTHR21666:SF270">
    <property type="entry name" value="MUREIN HYDROLASE ACTIVATOR ENVC"/>
    <property type="match status" value="1"/>
</dbReference>
<dbReference type="InterPro" id="IPR036779">
    <property type="entry name" value="LysM_dom_sf"/>
</dbReference>
<dbReference type="InterPro" id="IPR016047">
    <property type="entry name" value="M23ase_b-sheet_dom"/>
</dbReference>
<dbReference type="InterPro" id="IPR011055">
    <property type="entry name" value="Dup_hybrid_motif"/>
</dbReference>
<dbReference type="SUPFAM" id="SSF54106">
    <property type="entry name" value="LysM domain"/>
    <property type="match status" value="1"/>
</dbReference>
<sequence length="438" mass="48727">MKYRVLLNFLYSLVYIKRLFWWTGQRINKLFAKMFKGFWRVFAFIHYKIDYFFRRAGWSKDKIWWLKRDNLQIVLLLLLLLAALPQTKLFVRPESYVVGHESIAYNLLGQGEEYGLEELSPAPVELPQTVSPWRSGTVSNKTVLVKTDELINQELGTVVVGGLATTKPIIIPGALVAGSERRFIMEYAVAPGDSLSSIAYKFGISVETIMWENKLTAYSVIRPGDKLNIPPTTGIMHQIKKGDTLPKIAKLYNAKVEDIVKFNVLKESGTDLVVGEKIMIPNGVKVQVQYVSTPSKTSSVSRLVVPSASTQAKSASGFIWPSASRIITQYYGWLHHAIDIGGKMGTAIYAAKAGTVEVSQCGWNSGYGCYIIINHGNGVKTLYGHHSRLLVSVGDYVTTGQTIGLMGNTGKVRGPTGVHLHFEVRINGSLYNPLSYVR</sequence>
<dbReference type="Gene3D" id="3.10.350.10">
    <property type="entry name" value="LysM domain"/>
    <property type="match status" value="2"/>
</dbReference>
<feature type="domain" description="LysM" evidence="1">
    <location>
        <begin position="235"/>
        <end position="280"/>
    </location>
</feature>